<evidence type="ECO:0000256" key="1">
    <source>
        <dbReference type="SAM" id="MobiDB-lite"/>
    </source>
</evidence>
<keyword evidence="2" id="KW-0812">Transmembrane</keyword>
<dbReference type="AlphaFoldDB" id="A0A1Q9DTX8"/>
<sequence length="1022" mass="111372">MDPVAHWVAGPGAAETGAHTAVARGLPPGTEPPEEPAPLQPLQKPEPSKKARRCCGGRCSRCPGASLLSCCFSWTLTDVKNFLLQIPQVYCETLARRPWAFLLFWAIAILIVLPMMWRPIVVNADIDAFRRADAPAARGQLAYLDSLRFMRAVKNESALSQRTMLKVEILYEAKDGSVFSESVLRDIRAFEQSLRSLAGWAALCNMSEPALQFHCNPGDSMGNYVWPRRLDDFLNAQGVSTCCATRESLHSSSRRHRLHQCHGIRHSWRLHPVFSSMVMDSLATRCKSCLDPSTSCEHAPGIPCYQAVASAEVSFYAQCHQNCPEVDSWACNIFWDTPDSELENSTEALLALSRDVTVPKSARSLSPTDKAEGRDALRGQGKKCKYGRRRRWSGFKGCDFWKTAKNCKIAASCDVSLDVPSCLGDLFQEVSNPYREYVEYISNTGCSSVSSCKSAVEDGLADVWELVYSSTQSGVLNLMRRGTEQFGDVAPTLVARAKQNAGSLLDGLDTATLEVREFLNGVFGSFQKHDLGQVCTPTDVGFWYYVPTDCGFFEKFGNIFSSPSAADSNWGDAVDRLRACTMKTGAFAFPTPFLDFRVQEFCLPTEVQTPIEYILGVFKFGANGKGLVSSSGLDLMQIGQQMKLRRDAQRQLALAQARGDASSGVWHRCACEGAYHSTNPTCMLGTTCQCNGQVRYGYGDQWYTQTASGSIQCSNSVFGDPFRGQAKECQCFVPQVESGSWERCACGNAGHSTFPSCTSSSTCNCNGQVRYGYGDKWSTSMATGDIQCGSGIFGDPDPGQAKECQCFKPSVIPKSTWGLQVSTCFDWSFVAFSFSLCIGLLFAEKDGVVVLPNLVMDIEFGAASFYESALENKEPEAGFSLDFDFKEEYPVFLPASEPRWGVAGSMDVALAGELEGISQVGGEVGVTFLPDPTVARGYSFTLLLSTDSAGEAAALMAAVGHLAKTKDFDRMLETAVLPRSDQLLQALDGAATKAVPPVKLEVSVSAEVSFSFCLTPPVCHGQ</sequence>
<reference evidence="3 4" key="1">
    <citation type="submission" date="2016-02" db="EMBL/GenBank/DDBJ databases">
        <title>Genome analysis of coral dinoflagellate symbionts highlights evolutionary adaptations to a symbiotic lifestyle.</title>
        <authorList>
            <person name="Aranda M."/>
            <person name="Li Y."/>
            <person name="Liew Y.J."/>
            <person name="Baumgarten S."/>
            <person name="Simakov O."/>
            <person name="Wilson M."/>
            <person name="Piel J."/>
            <person name="Ashoor H."/>
            <person name="Bougouffa S."/>
            <person name="Bajic V.B."/>
            <person name="Ryu T."/>
            <person name="Ravasi T."/>
            <person name="Bayer T."/>
            <person name="Micklem G."/>
            <person name="Kim H."/>
            <person name="Bhak J."/>
            <person name="Lajeunesse T.C."/>
            <person name="Voolstra C.R."/>
        </authorList>
    </citation>
    <scope>NUCLEOTIDE SEQUENCE [LARGE SCALE GENOMIC DNA]</scope>
    <source>
        <strain evidence="3 4">CCMP2467</strain>
    </source>
</reference>
<organism evidence="3 4">
    <name type="scientific">Symbiodinium microadriaticum</name>
    <name type="common">Dinoflagellate</name>
    <name type="synonym">Zooxanthella microadriatica</name>
    <dbReference type="NCBI Taxonomy" id="2951"/>
    <lineage>
        <taxon>Eukaryota</taxon>
        <taxon>Sar</taxon>
        <taxon>Alveolata</taxon>
        <taxon>Dinophyceae</taxon>
        <taxon>Suessiales</taxon>
        <taxon>Symbiodiniaceae</taxon>
        <taxon>Symbiodinium</taxon>
    </lineage>
</organism>
<keyword evidence="4" id="KW-1185">Reference proteome</keyword>
<evidence type="ECO:0000313" key="3">
    <source>
        <dbReference type="EMBL" id="OLP98601.1"/>
    </source>
</evidence>
<keyword evidence="2" id="KW-1133">Transmembrane helix</keyword>
<dbReference type="EMBL" id="LSRX01000391">
    <property type="protein sequence ID" value="OLP98601.1"/>
    <property type="molecule type" value="Genomic_DNA"/>
</dbReference>
<dbReference type="OrthoDB" id="443185at2759"/>
<evidence type="ECO:0000256" key="2">
    <source>
        <dbReference type="SAM" id="Phobius"/>
    </source>
</evidence>
<feature type="transmembrane region" description="Helical" evidence="2">
    <location>
        <begin position="99"/>
        <end position="117"/>
    </location>
</feature>
<dbReference type="Proteomes" id="UP000186817">
    <property type="component" value="Unassembled WGS sequence"/>
</dbReference>
<name>A0A1Q9DTX8_SYMMI</name>
<gene>
    <name evidence="3" type="ORF">AK812_SmicGene18919</name>
</gene>
<proteinExistence type="predicted"/>
<comment type="caution">
    <text evidence="3">The sequence shown here is derived from an EMBL/GenBank/DDBJ whole genome shotgun (WGS) entry which is preliminary data.</text>
</comment>
<protein>
    <submittedName>
        <fullName evidence="3">Uncharacterized protein</fullName>
    </submittedName>
</protein>
<keyword evidence="2" id="KW-0472">Membrane</keyword>
<accession>A0A1Q9DTX8</accession>
<evidence type="ECO:0000313" key="4">
    <source>
        <dbReference type="Proteomes" id="UP000186817"/>
    </source>
</evidence>
<feature type="compositionally biased region" description="Pro residues" evidence="1">
    <location>
        <begin position="29"/>
        <end position="39"/>
    </location>
</feature>
<feature type="region of interest" description="Disordered" evidence="1">
    <location>
        <begin position="10"/>
        <end position="48"/>
    </location>
</feature>